<reference evidence="2" key="2">
    <citation type="journal article" date="2015" name="Data Brief">
        <title>Shoot transcriptome of the giant reed, Arundo donax.</title>
        <authorList>
            <person name="Barrero R.A."/>
            <person name="Guerrero F.D."/>
            <person name="Moolhuijzen P."/>
            <person name="Goolsby J.A."/>
            <person name="Tidwell J."/>
            <person name="Bellgard S.E."/>
            <person name="Bellgard M.I."/>
        </authorList>
    </citation>
    <scope>NUCLEOTIDE SEQUENCE</scope>
    <source>
        <tissue evidence="2">Shoot tissue taken approximately 20 cm above the soil surface</tissue>
    </source>
</reference>
<organism evidence="2">
    <name type="scientific">Arundo donax</name>
    <name type="common">Giant reed</name>
    <name type="synonym">Donax arundinaceus</name>
    <dbReference type="NCBI Taxonomy" id="35708"/>
    <lineage>
        <taxon>Eukaryota</taxon>
        <taxon>Viridiplantae</taxon>
        <taxon>Streptophyta</taxon>
        <taxon>Embryophyta</taxon>
        <taxon>Tracheophyta</taxon>
        <taxon>Spermatophyta</taxon>
        <taxon>Magnoliopsida</taxon>
        <taxon>Liliopsida</taxon>
        <taxon>Poales</taxon>
        <taxon>Poaceae</taxon>
        <taxon>PACMAD clade</taxon>
        <taxon>Arundinoideae</taxon>
        <taxon>Arundineae</taxon>
        <taxon>Arundo</taxon>
    </lineage>
</organism>
<feature type="region of interest" description="Disordered" evidence="1">
    <location>
        <begin position="1"/>
        <end position="27"/>
    </location>
</feature>
<accession>A0A0A9C2Y1</accession>
<reference evidence="2" key="1">
    <citation type="submission" date="2014-09" db="EMBL/GenBank/DDBJ databases">
        <authorList>
            <person name="Magalhaes I.L.F."/>
            <person name="Oliveira U."/>
            <person name="Santos F.R."/>
            <person name="Vidigal T.H.D.A."/>
            <person name="Brescovit A.D."/>
            <person name="Santos A.J."/>
        </authorList>
    </citation>
    <scope>NUCLEOTIDE SEQUENCE</scope>
    <source>
        <tissue evidence="2">Shoot tissue taken approximately 20 cm above the soil surface</tissue>
    </source>
</reference>
<evidence type="ECO:0000313" key="2">
    <source>
        <dbReference type="EMBL" id="JAD67740.1"/>
    </source>
</evidence>
<feature type="compositionally biased region" description="Polar residues" evidence="1">
    <location>
        <begin position="1"/>
        <end position="19"/>
    </location>
</feature>
<dbReference type="EMBL" id="GBRH01230155">
    <property type="protein sequence ID" value="JAD67740.1"/>
    <property type="molecule type" value="Transcribed_RNA"/>
</dbReference>
<protein>
    <submittedName>
        <fullName evidence="2">Uncharacterized protein</fullName>
    </submittedName>
</protein>
<sequence length="37" mass="3982">MLTSPASGQPCTAPSSSGQDYPFPKPHREVPIIIGEW</sequence>
<name>A0A0A9C2Y1_ARUDO</name>
<dbReference type="AlphaFoldDB" id="A0A0A9C2Y1"/>
<evidence type="ECO:0000256" key="1">
    <source>
        <dbReference type="SAM" id="MobiDB-lite"/>
    </source>
</evidence>
<proteinExistence type="predicted"/>